<dbReference type="Gene3D" id="1.10.3630.10">
    <property type="entry name" value="yeast vps74-n-term truncation variant domain like"/>
    <property type="match status" value="1"/>
</dbReference>
<evidence type="ECO:0000313" key="6">
    <source>
        <dbReference type="Proteomes" id="UP000619479"/>
    </source>
</evidence>
<dbReference type="InterPro" id="IPR008628">
    <property type="entry name" value="GPP34-like"/>
</dbReference>
<dbReference type="AlphaFoldDB" id="A0A919IPW7"/>
<keyword evidence="3" id="KW-0446">Lipid-binding</keyword>
<name>A0A919IPW7_9ACTN</name>
<dbReference type="GO" id="GO:0070273">
    <property type="term" value="F:phosphatidylinositol-4-phosphate binding"/>
    <property type="evidence" value="ECO:0007669"/>
    <property type="project" value="InterPro"/>
</dbReference>
<comment type="subcellular location">
    <subcellularLocation>
        <location evidence="1">Golgi apparatus membrane</location>
        <topology evidence="1">Peripheral membrane protein</topology>
        <orientation evidence="1">Cytoplasmic side</orientation>
    </subcellularLocation>
</comment>
<dbReference type="Pfam" id="PF05719">
    <property type="entry name" value="GPP34"/>
    <property type="match status" value="1"/>
</dbReference>
<dbReference type="EMBL" id="BOMH01000063">
    <property type="protein sequence ID" value="GID69609.1"/>
    <property type="molecule type" value="Genomic_DNA"/>
</dbReference>
<protein>
    <recommendedName>
        <fullName evidence="7">GPP34 family phosphoprotein</fullName>
    </recommendedName>
</protein>
<dbReference type="GO" id="GO:0005737">
    <property type="term" value="C:cytoplasm"/>
    <property type="evidence" value="ECO:0007669"/>
    <property type="project" value="UniProtKB-ARBA"/>
</dbReference>
<reference evidence="5" key="1">
    <citation type="submission" date="2021-01" db="EMBL/GenBank/DDBJ databases">
        <title>Whole genome shotgun sequence of Actinoplanes cyaneus NBRC 14990.</title>
        <authorList>
            <person name="Komaki H."/>
            <person name="Tamura T."/>
        </authorList>
    </citation>
    <scope>NUCLEOTIDE SEQUENCE</scope>
    <source>
        <strain evidence="5">NBRC 14990</strain>
    </source>
</reference>
<dbReference type="InterPro" id="IPR038261">
    <property type="entry name" value="GPP34-like_sf"/>
</dbReference>
<sequence length="226" mass="24417">MRRPGLDPVLVREQFFVLAHDETRHMKPRLHVPALAAGLAGATVMDLLIAERVTIESGTVVPDWHQRESTGDPVTDDVLAIIMARTPGPALPALIRSAAPGLYERTTAALVHRGLIVELPARRWRKKEYEIADEGVAVRVRAKVGYRMDGRDQPTPDADCLCGLVSALGLHGALLRGTRAEVEPLLLKVMAELPERARPSRHPVGRAPAVAAAVLAVVQDLATAAM</sequence>
<gene>
    <name evidence="5" type="ORF">Acy02nite_74900</name>
</gene>
<comment type="caution">
    <text evidence="5">The sequence shown here is derived from an EMBL/GenBank/DDBJ whole genome shotgun (WGS) entry which is preliminary data.</text>
</comment>
<evidence type="ECO:0000313" key="5">
    <source>
        <dbReference type="EMBL" id="GID69609.1"/>
    </source>
</evidence>
<keyword evidence="6" id="KW-1185">Reference proteome</keyword>
<evidence type="ECO:0008006" key="7">
    <source>
        <dbReference type="Google" id="ProtNLM"/>
    </source>
</evidence>
<dbReference type="GO" id="GO:0012505">
    <property type="term" value="C:endomembrane system"/>
    <property type="evidence" value="ECO:0007669"/>
    <property type="project" value="UniProtKB-ARBA"/>
</dbReference>
<keyword evidence="4" id="KW-0472">Membrane</keyword>
<evidence type="ECO:0000256" key="2">
    <source>
        <dbReference type="ARBA" id="ARBA00023034"/>
    </source>
</evidence>
<evidence type="ECO:0000256" key="3">
    <source>
        <dbReference type="ARBA" id="ARBA00023121"/>
    </source>
</evidence>
<dbReference type="Proteomes" id="UP000619479">
    <property type="component" value="Unassembled WGS sequence"/>
</dbReference>
<evidence type="ECO:0000256" key="1">
    <source>
        <dbReference type="ARBA" id="ARBA00004255"/>
    </source>
</evidence>
<proteinExistence type="predicted"/>
<keyword evidence="2" id="KW-0333">Golgi apparatus</keyword>
<evidence type="ECO:0000256" key="4">
    <source>
        <dbReference type="ARBA" id="ARBA00023136"/>
    </source>
</evidence>
<accession>A0A919IPW7</accession>
<organism evidence="5 6">
    <name type="scientific">Actinoplanes cyaneus</name>
    <dbReference type="NCBI Taxonomy" id="52696"/>
    <lineage>
        <taxon>Bacteria</taxon>
        <taxon>Bacillati</taxon>
        <taxon>Actinomycetota</taxon>
        <taxon>Actinomycetes</taxon>
        <taxon>Micromonosporales</taxon>
        <taxon>Micromonosporaceae</taxon>
        <taxon>Actinoplanes</taxon>
    </lineage>
</organism>
<dbReference type="RefSeq" id="WP_203752218.1">
    <property type="nucleotide sequence ID" value="NZ_BAAAUC010000040.1"/>
</dbReference>